<keyword evidence="1" id="KW-0808">Transferase</keyword>
<evidence type="ECO:0000313" key="4">
    <source>
        <dbReference type="EMBL" id="THU92453.1"/>
    </source>
</evidence>
<evidence type="ECO:0000256" key="2">
    <source>
        <dbReference type="ARBA" id="ARBA00023315"/>
    </source>
</evidence>
<dbReference type="Pfam" id="PF00583">
    <property type="entry name" value="Acetyltransf_1"/>
    <property type="match status" value="1"/>
</dbReference>
<organism evidence="4 5">
    <name type="scientific">Dendrothele bispora (strain CBS 962.96)</name>
    <dbReference type="NCBI Taxonomy" id="1314807"/>
    <lineage>
        <taxon>Eukaryota</taxon>
        <taxon>Fungi</taxon>
        <taxon>Dikarya</taxon>
        <taxon>Basidiomycota</taxon>
        <taxon>Agaricomycotina</taxon>
        <taxon>Agaricomycetes</taxon>
        <taxon>Agaricomycetidae</taxon>
        <taxon>Agaricales</taxon>
        <taxon>Agaricales incertae sedis</taxon>
        <taxon>Dendrothele</taxon>
    </lineage>
</organism>
<dbReference type="InterPro" id="IPR000182">
    <property type="entry name" value="GNAT_dom"/>
</dbReference>
<reference evidence="4 5" key="1">
    <citation type="journal article" date="2019" name="Nat. Ecol. Evol.">
        <title>Megaphylogeny resolves global patterns of mushroom evolution.</title>
        <authorList>
            <person name="Varga T."/>
            <person name="Krizsan K."/>
            <person name="Foldi C."/>
            <person name="Dima B."/>
            <person name="Sanchez-Garcia M."/>
            <person name="Sanchez-Ramirez S."/>
            <person name="Szollosi G.J."/>
            <person name="Szarkandi J.G."/>
            <person name="Papp V."/>
            <person name="Albert L."/>
            <person name="Andreopoulos W."/>
            <person name="Angelini C."/>
            <person name="Antonin V."/>
            <person name="Barry K.W."/>
            <person name="Bougher N.L."/>
            <person name="Buchanan P."/>
            <person name="Buyck B."/>
            <person name="Bense V."/>
            <person name="Catcheside P."/>
            <person name="Chovatia M."/>
            <person name="Cooper J."/>
            <person name="Damon W."/>
            <person name="Desjardin D."/>
            <person name="Finy P."/>
            <person name="Geml J."/>
            <person name="Haridas S."/>
            <person name="Hughes K."/>
            <person name="Justo A."/>
            <person name="Karasinski D."/>
            <person name="Kautmanova I."/>
            <person name="Kiss B."/>
            <person name="Kocsube S."/>
            <person name="Kotiranta H."/>
            <person name="LaButti K.M."/>
            <person name="Lechner B.E."/>
            <person name="Liimatainen K."/>
            <person name="Lipzen A."/>
            <person name="Lukacs Z."/>
            <person name="Mihaltcheva S."/>
            <person name="Morgado L.N."/>
            <person name="Niskanen T."/>
            <person name="Noordeloos M.E."/>
            <person name="Ohm R.A."/>
            <person name="Ortiz-Santana B."/>
            <person name="Ovrebo C."/>
            <person name="Racz N."/>
            <person name="Riley R."/>
            <person name="Savchenko A."/>
            <person name="Shiryaev A."/>
            <person name="Soop K."/>
            <person name="Spirin V."/>
            <person name="Szebenyi C."/>
            <person name="Tomsovsky M."/>
            <person name="Tulloss R.E."/>
            <person name="Uehling J."/>
            <person name="Grigoriev I.V."/>
            <person name="Vagvolgyi C."/>
            <person name="Papp T."/>
            <person name="Martin F.M."/>
            <person name="Miettinen O."/>
            <person name="Hibbett D.S."/>
            <person name="Nagy L.G."/>
        </authorList>
    </citation>
    <scope>NUCLEOTIDE SEQUENCE [LARGE SCALE GENOMIC DNA]</scope>
    <source>
        <strain evidence="4 5">CBS 962.96</strain>
    </source>
</reference>
<feature type="domain" description="N-acetyltransferase" evidence="3">
    <location>
        <begin position="27"/>
        <end position="198"/>
    </location>
</feature>
<sequence length="202" mass="22678">MSSSASEKYEISAIPAPVPDAHLNNYISIRLFALRTDPDSFSSSYAKETEFSLDQWRSRIDPSHRATFFATHSIGMENTRLACGEWAALLSTLSPDFFSSVNYKLPSTLSVSSLDNDFYVLVGLWVHPSHRRRGLARRLINASIDWVRKKVSSDGKTLLLVEVHRANEAAIDLYRKTGFESVGEDESQQSIWMSFPLNAASE</sequence>
<dbReference type="InterPro" id="IPR050680">
    <property type="entry name" value="YpeA/RimI_acetyltransf"/>
</dbReference>
<dbReference type="CDD" id="cd04301">
    <property type="entry name" value="NAT_SF"/>
    <property type="match status" value="1"/>
</dbReference>
<dbReference type="InterPro" id="IPR016181">
    <property type="entry name" value="Acyl_CoA_acyltransferase"/>
</dbReference>
<dbReference type="Proteomes" id="UP000297245">
    <property type="component" value="Unassembled WGS sequence"/>
</dbReference>
<dbReference type="OrthoDB" id="41532at2759"/>
<gene>
    <name evidence="4" type="ORF">K435DRAFT_672065</name>
</gene>
<dbReference type="AlphaFoldDB" id="A0A4S8LTR9"/>
<evidence type="ECO:0000259" key="3">
    <source>
        <dbReference type="PROSITE" id="PS51186"/>
    </source>
</evidence>
<dbReference type="SUPFAM" id="SSF55729">
    <property type="entry name" value="Acyl-CoA N-acyltransferases (Nat)"/>
    <property type="match status" value="1"/>
</dbReference>
<accession>A0A4S8LTR9</accession>
<proteinExistence type="predicted"/>
<dbReference type="Gene3D" id="3.40.630.30">
    <property type="match status" value="1"/>
</dbReference>
<name>A0A4S8LTR9_DENBC</name>
<keyword evidence="5" id="KW-1185">Reference proteome</keyword>
<evidence type="ECO:0000313" key="5">
    <source>
        <dbReference type="Proteomes" id="UP000297245"/>
    </source>
</evidence>
<dbReference type="PROSITE" id="PS51186">
    <property type="entry name" value="GNAT"/>
    <property type="match status" value="1"/>
</dbReference>
<dbReference type="EMBL" id="ML179279">
    <property type="protein sequence ID" value="THU92453.1"/>
    <property type="molecule type" value="Genomic_DNA"/>
</dbReference>
<dbReference type="GO" id="GO:0016747">
    <property type="term" value="F:acyltransferase activity, transferring groups other than amino-acyl groups"/>
    <property type="evidence" value="ECO:0007669"/>
    <property type="project" value="InterPro"/>
</dbReference>
<dbReference type="PANTHER" id="PTHR43420:SF47">
    <property type="entry name" value="N-ACETYLTRANSFERASE DOMAIN-CONTAINING PROTEIN"/>
    <property type="match status" value="1"/>
</dbReference>
<protein>
    <recommendedName>
        <fullName evidence="3">N-acetyltransferase domain-containing protein</fullName>
    </recommendedName>
</protein>
<keyword evidence="2" id="KW-0012">Acyltransferase</keyword>
<evidence type="ECO:0000256" key="1">
    <source>
        <dbReference type="ARBA" id="ARBA00022679"/>
    </source>
</evidence>
<dbReference type="PANTHER" id="PTHR43420">
    <property type="entry name" value="ACETYLTRANSFERASE"/>
    <property type="match status" value="1"/>
</dbReference>